<dbReference type="GO" id="GO:0003677">
    <property type="term" value="F:DNA binding"/>
    <property type="evidence" value="ECO:0007669"/>
    <property type="project" value="UniProtKB-KW"/>
</dbReference>
<dbReference type="Gene3D" id="2.60.120.10">
    <property type="entry name" value="Jelly Rolls"/>
    <property type="match status" value="1"/>
</dbReference>
<keyword evidence="1" id="KW-0238">DNA-binding</keyword>
<evidence type="ECO:0000256" key="2">
    <source>
        <dbReference type="SAM" id="MobiDB-lite"/>
    </source>
</evidence>
<dbReference type="InterPro" id="IPR011051">
    <property type="entry name" value="RmlC_Cupin_sf"/>
</dbReference>
<evidence type="ECO:0000259" key="3">
    <source>
        <dbReference type="PROSITE" id="PS50943"/>
    </source>
</evidence>
<dbReference type="Gene3D" id="1.10.260.40">
    <property type="entry name" value="lambda repressor-like DNA-binding domains"/>
    <property type="match status" value="1"/>
</dbReference>
<dbReference type="InterPro" id="IPR010982">
    <property type="entry name" value="Lambda_DNA-bd_dom_sf"/>
</dbReference>
<name>A0A6J7HRV8_9ZZZZ</name>
<dbReference type="EMBL" id="CAFBMK010000112">
    <property type="protein sequence ID" value="CAB4922208.1"/>
    <property type="molecule type" value="Genomic_DNA"/>
</dbReference>
<proteinExistence type="predicted"/>
<dbReference type="Pfam" id="PF13560">
    <property type="entry name" value="HTH_31"/>
    <property type="match status" value="1"/>
</dbReference>
<dbReference type="GO" id="GO:0003700">
    <property type="term" value="F:DNA-binding transcription factor activity"/>
    <property type="evidence" value="ECO:0007669"/>
    <property type="project" value="TreeGrafter"/>
</dbReference>
<feature type="domain" description="HTH cro/C1-type" evidence="3">
    <location>
        <begin position="28"/>
        <end position="82"/>
    </location>
</feature>
<accession>A0A6J7HRV8</accession>
<dbReference type="AlphaFoldDB" id="A0A6J7HRV8"/>
<evidence type="ECO:0000256" key="1">
    <source>
        <dbReference type="ARBA" id="ARBA00023125"/>
    </source>
</evidence>
<dbReference type="PROSITE" id="PS50943">
    <property type="entry name" value="HTH_CROC1"/>
    <property type="match status" value="1"/>
</dbReference>
<dbReference type="GO" id="GO:0005829">
    <property type="term" value="C:cytosol"/>
    <property type="evidence" value="ECO:0007669"/>
    <property type="project" value="TreeGrafter"/>
</dbReference>
<dbReference type="InterPro" id="IPR013096">
    <property type="entry name" value="Cupin_2"/>
</dbReference>
<dbReference type="PANTHER" id="PTHR46797:SF1">
    <property type="entry name" value="METHYLPHOSPHONATE SYNTHASE"/>
    <property type="match status" value="1"/>
</dbReference>
<dbReference type="SUPFAM" id="SSF51182">
    <property type="entry name" value="RmlC-like cupins"/>
    <property type="match status" value="1"/>
</dbReference>
<evidence type="ECO:0000313" key="4">
    <source>
        <dbReference type="EMBL" id="CAB4922208.1"/>
    </source>
</evidence>
<gene>
    <name evidence="4" type="ORF">UFOPK3564_01901</name>
</gene>
<dbReference type="Pfam" id="PF07883">
    <property type="entry name" value="Cupin_2"/>
    <property type="match status" value="1"/>
</dbReference>
<feature type="region of interest" description="Disordered" evidence="2">
    <location>
        <begin position="1"/>
        <end position="21"/>
    </location>
</feature>
<dbReference type="PANTHER" id="PTHR46797">
    <property type="entry name" value="HTH-TYPE TRANSCRIPTIONAL REGULATOR"/>
    <property type="match status" value="1"/>
</dbReference>
<dbReference type="InterPro" id="IPR001387">
    <property type="entry name" value="Cro/C1-type_HTH"/>
</dbReference>
<reference evidence="4" key="1">
    <citation type="submission" date="2020-05" db="EMBL/GenBank/DDBJ databases">
        <authorList>
            <person name="Chiriac C."/>
            <person name="Salcher M."/>
            <person name="Ghai R."/>
            <person name="Kavagutti S V."/>
        </authorList>
    </citation>
    <scope>NUCLEOTIDE SEQUENCE</scope>
</reference>
<dbReference type="CDD" id="cd00093">
    <property type="entry name" value="HTH_XRE"/>
    <property type="match status" value="1"/>
</dbReference>
<protein>
    <submittedName>
        <fullName evidence="4">Unannotated protein</fullName>
    </submittedName>
</protein>
<organism evidence="4">
    <name type="scientific">freshwater metagenome</name>
    <dbReference type="NCBI Taxonomy" id="449393"/>
    <lineage>
        <taxon>unclassified sequences</taxon>
        <taxon>metagenomes</taxon>
        <taxon>ecological metagenomes</taxon>
    </lineage>
</organism>
<sequence>MSARTPAEGPIDGTESREDVQSRVRSRLRALRADRGLTLAEAAGAAGMDPSSWSRLESGARRLTLDHLPVLARALGVTVDDLLEVRVAPDPRVAATPTTRDGMTFWPLNHHPTGSGHHAFKIRLPSDRREPMPREHEGHDWLYVLSGRLRLLLGEEEFVLRPGEAAEFDTRTPHWIGVVDEPVELIGLFGPSGEKVHLRG</sequence>
<dbReference type="SMART" id="SM00530">
    <property type="entry name" value="HTH_XRE"/>
    <property type="match status" value="1"/>
</dbReference>
<dbReference type="InterPro" id="IPR014710">
    <property type="entry name" value="RmlC-like_jellyroll"/>
</dbReference>
<dbReference type="InterPro" id="IPR050807">
    <property type="entry name" value="TransReg_Diox_bact_type"/>
</dbReference>
<dbReference type="SUPFAM" id="SSF47413">
    <property type="entry name" value="lambda repressor-like DNA-binding domains"/>
    <property type="match status" value="1"/>
</dbReference>